<gene>
    <name evidence="1" type="primary">Acey_s0100.g3315</name>
    <name evidence="1" type="ORF">Y032_0100g3315</name>
</gene>
<name>A0A016TIP5_9BILA</name>
<evidence type="ECO:0000313" key="2">
    <source>
        <dbReference type="Proteomes" id="UP000024635"/>
    </source>
</evidence>
<comment type="caution">
    <text evidence="1">The sequence shown here is derived from an EMBL/GenBank/DDBJ whole genome shotgun (WGS) entry which is preliminary data.</text>
</comment>
<proteinExistence type="predicted"/>
<reference evidence="2" key="1">
    <citation type="journal article" date="2015" name="Nat. Genet.">
        <title>The genome and transcriptome of the zoonotic hookworm Ancylostoma ceylanicum identify infection-specific gene families.</title>
        <authorList>
            <person name="Schwarz E.M."/>
            <person name="Hu Y."/>
            <person name="Antoshechkin I."/>
            <person name="Miller M.M."/>
            <person name="Sternberg P.W."/>
            <person name="Aroian R.V."/>
        </authorList>
    </citation>
    <scope>NUCLEOTIDE SEQUENCE</scope>
    <source>
        <strain evidence="2">HY135</strain>
    </source>
</reference>
<dbReference type="Proteomes" id="UP000024635">
    <property type="component" value="Unassembled WGS sequence"/>
</dbReference>
<protein>
    <submittedName>
        <fullName evidence="1">Uncharacterized protein</fullName>
    </submittedName>
</protein>
<keyword evidence="2" id="KW-1185">Reference proteome</keyword>
<accession>A0A016TIP5</accession>
<dbReference type="EMBL" id="JARK01001436">
    <property type="protein sequence ID" value="EYC02458.1"/>
    <property type="molecule type" value="Genomic_DNA"/>
</dbReference>
<organism evidence="1 2">
    <name type="scientific">Ancylostoma ceylanicum</name>
    <dbReference type="NCBI Taxonomy" id="53326"/>
    <lineage>
        <taxon>Eukaryota</taxon>
        <taxon>Metazoa</taxon>
        <taxon>Ecdysozoa</taxon>
        <taxon>Nematoda</taxon>
        <taxon>Chromadorea</taxon>
        <taxon>Rhabditida</taxon>
        <taxon>Rhabditina</taxon>
        <taxon>Rhabditomorpha</taxon>
        <taxon>Strongyloidea</taxon>
        <taxon>Ancylostomatidae</taxon>
        <taxon>Ancylostomatinae</taxon>
        <taxon>Ancylostoma</taxon>
    </lineage>
</organism>
<sequence length="73" mass="8064">MDNPCALFWEGWLPSMLVPQGEPAYLRAEAPTCSDSELLNGTWLASVGISDTSFSYKAHPAFTNSTWCLVCYD</sequence>
<dbReference type="AlphaFoldDB" id="A0A016TIP5"/>
<evidence type="ECO:0000313" key="1">
    <source>
        <dbReference type="EMBL" id="EYC02458.1"/>
    </source>
</evidence>